<dbReference type="Proteomes" id="UP001527866">
    <property type="component" value="Unassembled WGS sequence"/>
</dbReference>
<reference evidence="3 4" key="1">
    <citation type="submission" date="2023-01" db="EMBL/GenBank/DDBJ databases">
        <title>Draft genome sequence of Nocardiopsis sp. RSe5-2 isolated from halophytes.</title>
        <authorList>
            <person name="Duangmal K."/>
            <person name="Chantavorakit T."/>
        </authorList>
    </citation>
    <scope>NUCLEOTIDE SEQUENCE [LARGE SCALE GENOMIC DNA]</scope>
    <source>
        <strain evidence="3 4">RSe5-2</strain>
    </source>
</reference>
<keyword evidence="2" id="KW-0812">Transmembrane</keyword>
<organism evidence="3 4">
    <name type="scientific">Nocardiopsis endophytica</name>
    <dbReference type="NCBI Taxonomy" id="3018445"/>
    <lineage>
        <taxon>Bacteria</taxon>
        <taxon>Bacillati</taxon>
        <taxon>Actinomycetota</taxon>
        <taxon>Actinomycetes</taxon>
        <taxon>Streptosporangiales</taxon>
        <taxon>Nocardiopsidaceae</taxon>
        <taxon>Nocardiopsis</taxon>
    </lineage>
</organism>
<sequence length="468" mass="50667">MLRRIHAPDKGAGLTEYAAVVLLVAALVATIGIINLDDRVGRLFSTGVDCVERRSDDCVETGGGTDAPEPEGTGTPMAGPVSPAPRESYECGIFQVACDLGQGAASETSDLVTDAWDGVRGTGCLVHICSNEEFRGTWSGVGESAEMLFTDPLGAAEESWNEFTDGPQEDWSNGDETRAVGRGIILGASSIFGLGPLRLLPDRRPTPDRPAGDYRADAAEAARRGDVSSAERNAELAEQVAQDSEAAARENPDDLDLQDQAERDRREADQAALEVHGARAVEQMLEIPIGRELNGSLNRNGTEIEFSPDPRMDGTAQYDPATDTITIGRNFLDRPDSVLTLVHEAAHARREHGNENFPPVGHSRDDYVQNQLENEADSQISEFQAAEELRSQGHDIPLDPREEYYNDRYLHWLGYYEDNGAPGAAAETIAAAAARDDLAQEIGNMINSVDGTPYRDYYGNFWDSVNGG</sequence>
<gene>
    <name evidence="3" type="ORF">O4J56_14960</name>
</gene>
<name>A0ABT4U4S6_9ACTN</name>
<keyword evidence="2" id="KW-0472">Membrane</keyword>
<keyword evidence="2" id="KW-1133">Transmembrane helix</keyword>
<keyword evidence="4" id="KW-1185">Reference proteome</keyword>
<dbReference type="RefSeq" id="WP_270686394.1">
    <property type="nucleotide sequence ID" value="NZ_JAQFWQ010000038.1"/>
</dbReference>
<feature type="region of interest" description="Disordered" evidence="1">
    <location>
        <begin position="57"/>
        <end position="84"/>
    </location>
</feature>
<evidence type="ECO:0000256" key="1">
    <source>
        <dbReference type="SAM" id="MobiDB-lite"/>
    </source>
</evidence>
<evidence type="ECO:0000313" key="3">
    <source>
        <dbReference type="EMBL" id="MDA2811942.1"/>
    </source>
</evidence>
<comment type="caution">
    <text evidence="3">The sequence shown here is derived from an EMBL/GenBank/DDBJ whole genome shotgun (WGS) entry which is preliminary data.</text>
</comment>
<evidence type="ECO:0000256" key="2">
    <source>
        <dbReference type="SAM" id="Phobius"/>
    </source>
</evidence>
<feature type="region of interest" description="Disordered" evidence="1">
    <location>
        <begin position="197"/>
        <end position="257"/>
    </location>
</feature>
<protein>
    <submittedName>
        <fullName evidence="3">Uncharacterized protein</fullName>
    </submittedName>
</protein>
<accession>A0ABT4U4S6</accession>
<proteinExistence type="predicted"/>
<evidence type="ECO:0000313" key="4">
    <source>
        <dbReference type="Proteomes" id="UP001527866"/>
    </source>
</evidence>
<dbReference type="EMBL" id="JAQFWQ010000038">
    <property type="protein sequence ID" value="MDA2811942.1"/>
    <property type="molecule type" value="Genomic_DNA"/>
</dbReference>
<feature type="transmembrane region" description="Helical" evidence="2">
    <location>
        <begin position="12"/>
        <end position="34"/>
    </location>
</feature>
<feature type="compositionally biased region" description="Basic and acidic residues" evidence="1">
    <location>
        <begin position="200"/>
        <end position="226"/>
    </location>
</feature>